<proteinExistence type="inferred from homology"/>
<feature type="domain" description="Plastocyanin-like" evidence="7">
    <location>
        <begin position="93"/>
        <end position="202"/>
    </location>
</feature>
<dbReference type="PANTHER" id="PTHR11709">
    <property type="entry name" value="MULTI-COPPER OXIDASE"/>
    <property type="match status" value="1"/>
</dbReference>
<keyword evidence="5" id="KW-0732">Signal</keyword>
<comment type="similarity">
    <text evidence="1">Belongs to the multicopper oxidase family.</text>
</comment>
<dbReference type="Pfam" id="PF07732">
    <property type="entry name" value="Cu-oxidase_3"/>
    <property type="match status" value="1"/>
</dbReference>
<evidence type="ECO:0000256" key="3">
    <source>
        <dbReference type="ARBA" id="ARBA00023002"/>
    </source>
</evidence>
<dbReference type="EnsemblMetazoa" id="G10938.1">
    <property type="protein sequence ID" value="G10938.1:cds"/>
    <property type="gene ID" value="G10938"/>
</dbReference>
<dbReference type="AlphaFoldDB" id="A0A8W8HTY5"/>
<evidence type="ECO:0000256" key="5">
    <source>
        <dbReference type="SAM" id="SignalP"/>
    </source>
</evidence>
<evidence type="ECO:0000313" key="9">
    <source>
        <dbReference type="Proteomes" id="UP000005408"/>
    </source>
</evidence>
<evidence type="ECO:0008006" key="10">
    <source>
        <dbReference type="Google" id="ProtNLM"/>
    </source>
</evidence>
<dbReference type="GO" id="GO:0016491">
    <property type="term" value="F:oxidoreductase activity"/>
    <property type="evidence" value="ECO:0007669"/>
    <property type="project" value="UniProtKB-KW"/>
</dbReference>
<reference evidence="8" key="1">
    <citation type="submission" date="2022-08" db="UniProtKB">
        <authorList>
            <consortium name="EnsemblMetazoa"/>
        </authorList>
    </citation>
    <scope>IDENTIFICATION</scope>
    <source>
        <strain evidence="8">05x7-T-G4-1.051#20</strain>
    </source>
</reference>
<dbReference type="GO" id="GO:0005886">
    <property type="term" value="C:plasma membrane"/>
    <property type="evidence" value="ECO:0007669"/>
    <property type="project" value="TreeGrafter"/>
</dbReference>
<protein>
    <recommendedName>
        <fullName evidence="10">L-ascorbate oxidase</fullName>
    </recommendedName>
</protein>
<sequence length="391" mass="44519">MAWLKILLSLLFVKHCTSQNWWQSPENGPTCKPGTCGENDETCECSLTIEHRLTMMTANPPSLVRPKHGRLYLYNDTSFSFPLSDKEMSEVLTADGYGSRLVIAVNGKFPGPTIKEYEDQTMIIHVRNLMHTDSTTIHWHGMHQKGTPRSDGVAFISQNPILPGLTFTYRFSAQPHGSSFYHAHIGDQRSMGLYGGLIIYPKYKFFSQPQVGFTVLLQDWNHDDEPETLYRRMLNGHRELNIRASDGFEIVRGTGNNSRDLIVESFIIHPGERYDFTINANQTRGTYLLVTESIEDLSKKNPPEYHAAEAINQYEGTTTTYPNKDSTEQNHCTSQTPCVTFNCPYLYYPTTNYRPCLTFDIANSNESLSKFKEVENVDETLFFNFAFPGVP</sequence>
<keyword evidence="4" id="KW-0186">Copper</keyword>
<feature type="chain" id="PRO_5036485171" description="L-ascorbate oxidase" evidence="5">
    <location>
        <begin position="19"/>
        <end position="391"/>
    </location>
</feature>
<dbReference type="Gene3D" id="2.60.40.420">
    <property type="entry name" value="Cupredoxins - blue copper proteins"/>
    <property type="match status" value="2"/>
</dbReference>
<feature type="signal peptide" evidence="5">
    <location>
        <begin position="1"/>
        <end position="18"/>
    </location>
</feature>
<dbReference type="SUPFAM" id="SSF49503">
    <property type="entry name" value="Cupredoxins"/>
    <property type="match status" value="2"/>
</dbReference>
<keyword evidence="9" id="KW-1185">Reference proteome</keyword>
<keyword evidence="3" id="KW-0560">Oxidoreductase</keyword>
<dbReference type="InterPro" id="IPR011707">
    <property type="entry name" value="Cu-oxidase-like_N"/>
</dbReference>
<dbReference type="Pfam" id="PF00394">
    <property type="entry name" value="Cu-oxidase"/>
    <property type="match status" value="1"/>
</dbReference>
<evidence type="ECO:0000256" key="1">
    <source>
        <dbReference type="ARBA" id="ARBA00010609"/>
    </source>
</evidence>
<dbReference type="InterPro" id="IPR001117">
    <property type="entry name" value="Cu-oxidase_2nd"/>
</dbReference>
<name>A0A8W8HTY5_MAGGI</name>
<accession>A0A8W8HTY5</accession>
<keyword evidence="2" id="KW-0479">Metal-binding</keyword>
<evidence type="ECO:0000313" key="8">
    <source>
        <dbReference type="EnsemblMetazoa" id="G10938.1:cds"/>
    </source>
</evidence>
<organism evidence="8 9">
    <name type="scientific">Magallana gigas</name>
    <name type="common">Pacific oyster</name>
    <name type="synonym">Crassostrea gigas</name>
    <dbReference type="NCBI Taxonomy" id="29159"/>
    <lineage>
        <taxon>Eukaryota</taxon>
        <taxon>Metazoa</taxon>
        <taxon>Spiralia</taxon>
        <taxon>Lophotrochozoa</taxon>
        <taxon>Mollusca</taxon>
        <taxon>Bivalvia</taxon>
        <taxon>Autobranchia</taxon>
        <taxon>Pteriomorphia</taxon>
        <taxon>Ostreida</taxon>
        <taxon>Ostreoidea</taxon>
        <taxon>Ostreidae</taxon>
        <taxon>Magallana</taxon>
    </lineage>
</organism>
<dbReference type="GO" id="GO:0006826">
    <property type="term" value="P:iron ion transport"/>
    <property type="evidence" value="ECO:0007669"/>
    <property type="project" value="TreeGrafter"/>
</dbReference>
<evidence type="ECO:0000256" key="4">
    <source>
        <dbReference type="ARBA" id="ARBA00023008"/>
    </source>
</evidence>
<dbReference type="InterPro" id="IPR045087">
    <property type="entry name" value="Cu-oxidase_fam"/>
</dbReference>
<dbReference type="GO" id="GO:0005507">
    <property type="term" value="F:copper ion binding"/>
    <property type="evidence" value="ECO:0007669"/>
    <property type="project" value="InterPro"/>
</dbReference>
<dbReference type="CDD" id="cd13858">
    <property type="entry name" value="CuRO_1_tcLCC2_insect_like"/>
    <property type="match status" value="1"/>
</dbReference>
<dbReference type="PANTHER" id="PTHR11709:SF394">
    <property type="entry name" value="FI03373P-RELATED"/>
    <property type="match status" value="1"/>
</dbReference>
<dbReference type="Proteomes" id="UP000005408">
    <property type="component" value="Unassembled WGS sequence"/>
</dbReference>
<evidence type="ECO:0000256" key="2">
    <source>
        <dbReference type="ARBA" id="ARBA00022723"/>
    </source>
</evidence>
<evidence type="ECO:0000259" key="6">
    <source>
        <dbReference type="Pfam" id="PF00394"/>
    </source>
</evidence>
<evidence type="ECO:0000259" key="7">
    <source>
        <dbReference type="Pfam" id="PF07732"/>
    </source>
</evidence>
<feature type="domain" description="Plastocyanin-like" evidence="6">
    <location>
        <begin position="248"/>
        <end position="315"/>
    </location>
</feature>
<dbReference type="InterPro" id="IPR008972">
    <property type="entry name" value="Cupredoxin"/>
</dbReference>